<keyword evidence="2" id="KW-1185">Reference proteome</keyword>
<proteinExistence type="predicted"/>
<sequence length="265" mass="29215">MKAYIKQIESISGNQAVALMQVVHGPDESIADNYGAAVSESTDREYMVVPGSSVEINSGRTQTFVRSVLTRMQDVKDVAEIGQMRSVSKNMYMDKSDRLWTLRKSESGEQVLVRNQDISDNDDLLEMLRSVSSATPAQLASQNPELSRMLNAYQADLSGAQGGDMISYVSESGDLRVGFVAAQVTDDNSFLVVDKSGEQEQISSLSMVAVLDGNELDEKQFPQIDSLSAAGGVDVDKLLAYYAQVFRYSPEYYEKMADIIRNHSF</sequence>
<organism evidence="1 2">
    <name type="scientific">Erwinia phage vB_EamM_Yoloswag</name>
    <dbReference type="NCBI Taxonomy" id="1958956"/>
    <lineage>
        <taxon>Viruses</taxon>
        <taxon>Duplodnaviria</taxon>
        <taxon>Heunggongvirae</taxon>
        <taxon>Uroviricota</taxon>
        <taxon>Caudoviricetes</taxon>
        <taxon>Yoloswagvirus</taxon>
        <taxon>Yoloswagvirus yoloswag</taxon>
    </lineage>
</organism>
<dbReference type="EMBL" id="KY448244">
    <property type="protein sequence ID" value="AQT28655.1"/>
    <property type="molecule type" value="Genomic_DNA"/>
</dbReference>
<name>A0A1S6L396_9CAUD</name>
<evidence type="ECO:0000313" key="1">
    <source>
        <dbReference type="EMBL" id="AQT28655.1"/>
    </source>
</evidence>
<gene>
    <name evidence="1" type="ORF">YOLOSWAG_176</name>
</gene>
<dbReference type="Proteomes" id="UP000221250">
    <property type="component" value="Segment"/>
</dbReference>
<evidence type="ECO:0000313" key="2">
    <source>
        <dbReference type="Proteomes" id="UP000221250"/>
    </source>
</evidence>
<protein>
    <submittedName>
        <fullName evidence="1">Uncharacterized protein</fullName>
    </submittedName>
</protein>
<accession>A0A1S6L396</accession>
<reference evidence="1 2" key="1">
    <citation type="submission" date="2017-01" db="EMBL/GenBank/DDBJ databases">
        <authorList>
            <person name="Mah S.A."/>
            <person name="Swanson W.J."/>
            <person name="Moy G.W."/>
            <person name="Vacquier V.D."/>
        </authorList>
    </citation>
    <scope>NUCLEOTIDE SEQUENCE [LARGE SCALE GENOMIC DNA]</scope>
</reference>